<keyword evidence="12" id="KW-0446">Lipid-binding</keyword>
<dbReference type="GO" id="GO:0045540">
    <property type="term" value="P:regulation of cholesterol biosynthetic process"/>
    <property type="evidence" value="ECO:0007669"/>
    <property type="project" value="TreeGrafter"/>
</dbReference>
<feature type="transmembrane region" description="Helical" evidence="19">
    <location>
        <begin position="487"/>
        <end position="510"/>
    </location>
</feature>
<comment type="caution">
    <text evidence="21">The sequence shown here is derived from an EMBL/GenBank/DDBJ whole genome shotgun (WGS) entry which is preliminary data.</text>
</comment>
<keyword evidence="7 17" id="KW-0853">WD repeat</keyword>
<dbReference type="PANTHER" id="PTHR46378:SF1">
    <property type="entry name" value="STEROL REGULATORY ELEMENT-BINDING PROTEIN CLEAVAGE-ACTIVATING PROTEIN"/>
    <property type="match status" value="1"/>
</dbReference>
<dbReference type="GO" id="GO:0032936">
    <property type="term" value="C:SREBP-SCAP complex"/>
    <property type="evidence" value="ECO:0007669"/>
    <property type="project" value="TreeGrafter"/>
</dbReference>
<evidence type="ECO:0000256" key="11">
    <source>
        <dbReference type="ARBA" id="ARBA00023098"/>
    </source>
</evidence>
<evidence type="ECO:0000256" key="14">
    <source>
        <dbReference type="ARBA" id="ARBA00023166"/>
    </source>
</evidence>
<evidence type="ECO:0000256" key="18">
    <source>
        <dbReference type="SAM" id="MobiDB-lite"/>
    </source>
</evidence>
<dbReference type="InterPro" id="IPR001680">
    <property type="entry name" value="WD40_rpt"/>
</dbReference>
<dbReference type="STRING" id="98403.A0A151GB11"/>
<dbReference type="SUPFAM" id="SSF82866">
    <property type="entry name" value="Multidrug efflux transporter AcrB transmembrane domain"/>
    <property type="match status" value="1"/>
</dbReference>
<keyword evidence="19" id="KW-0812">Transmembrane</keyword>
<evidence type="ECO:0000256" key="1">
    <source>
        <dbReference type="ARBA" id="ARBA00004240"/>
    </source>
</evidence>
<comment type="subcellular location">
    <subcellularLocation>
        <location evidence="3">Cytoplasmic vesicle</location>
        <location evidence="3">COPII-coated vesicle membrane</location>
        <topology evidence="3">Multi-pass membrane protein</topology>
    </subcellularLocation>
    <subcellularLocation>
        <location evidence="1">Endoplasmic reticulum</location>
    </subcellularLocation>
    <subcellularLocation>
        <location evidence="2">Golgi apparatus membrane</location>
    </subcellularLocation>
</comment>
<evidence type="ECO:0000256" key="19">
    <source>
        <dbReference type="SAM" id="Phobius"/>
    </source>
</evidence>
<evidence type="ECO:0000256" key="15">
    <source>
        <dbReference type="ARBA" id="ARBA00023221"/>
    </source>
</evidence>
<dbReference type="Pfam" id="PF12349">
    <property type="entry name" value="Sterol-sensing"/>
    <property type="match status" value="1"/>
</dbReference>
<feature type="repeat" description="WD" evidence="17">
    <location>
        <begin position="727"/>
        <end position="757"/>
    </location>
</feature>
<dbReference type="PROSITE" id="PS50082">
    <property type="entry name" value="WD_REPEATS_2"/>
    <property type="match status" value="1"/>
</dbReference>
<keyword evidence="9" id="KW-0256">Endoplasmic reticulum</keyword>
<protein>
    <recommendedName>
        <fullName evidence="5">Sterol regulatory element-binding protein cleavage-activating protein</fullName>
    </recommendedName>
</protein>
<dbReference type="Gene3D" id="2.130.10.10">
    <property type="entry name" value="YVTN repeat-like/Quinoprotein amine dehydrogenase"/>
    <property type="match status" value="1"/>
</dbReference>
<keyword evidence="19" id="KW-1133">Transmembrane helix</keyword>
<keyword evidence="14" id="KW-1207">Sterol metabolism</keyword>
<reference evidence="21 22" key="1">
    <citation type="journal article" date="2016" name="Sci. Rep.">
        <title>Insights into Adaptations to a Near-Obligate Nematode Endoparasitic Lifestyle from the Finished Genome of Drechmeria coniospora.</title>
        <authorList>
            <person name="Zhang L."/>
            <person name="Zhou Z."/>
            <person name="Guo Q."/>
            <person name="Fokkens L."/>
            <person name="Miskei M."/>
            <person name="Pocsi I."/>
            <person name="Zhang W."/>
            <person name="Chen M."/>
            <person name="Wang L."/>
            <person name="Sun Y."/>
            <person name="Donzelli B.G."/>
            <person name="Gibson D.M."/>
            <person name="Nelson D.R."/>
            <person name="Luo J.G."/>
            <person name="Rep M."/>
            <person name="Liu H."/>
            <person name="Yang S."/>
            <person name="Wang J."/>
            <person name="Krasnoff S.B."/>
            <person name="Xu Y."/>
            <person name="Molnar I."/>
            <person name="Lin M."/>
        </authorList>
    </citation>
    <scope>NUCLEOTIDE SEQUENCE [LARGE SCALE GENOMIC DNA]</scope>
    <source>
        <strain evidence="21 22">ARSEF 6962</strain>
    </source>
</reference>
<evidence type="ECO:0000313" key="22">
    <source>
        <dbReference type="Proteomes" id="UP000076580"/>
    </source>
</evidence>
<comment type="function">
    <text evidence="16">Escort protein required for cholesterol as well as lipid homeostasis. Regulates export of the SCAP-SREBP complex from the endoplasmic reticulum to the Golgi upon low cholesterol, thereby regulating the processing of sterol regulatory element-binding proteins (SREBPs) SREBF1/SREBP1 and SREBF2/SREBP2. At high sterol concentrations, formation of a ternary complex with INSIG (INSIG1 or INSIG2) leads to mask the ER export signal in SCAP, promoting retention of the complex in the endoplasmic reticulum. Low sterol concentrations trigger release of INSIG, a conformational change in the SSD domain of SCAP, unmasking of the ER export signal, promoting recruitment into COPII-coated vesicles and transport of the SCAP-SREBP to the Golgi: in the Golgi, SREBPs are then processed, releasing the transcription factor fragment of SREBPs from the membrane, its import into the nucleus and up-regulation of LDLR, INSIG1 and the mevalonate pathway. Binds cholesterol via its SSD domain.</text>
</comment>
<dbReference type="Proteomes" id="UP000076580">
    <property type="component" value="Chromosome 03"/>
</dbReference>
<accession>A0A151GB11</accession>
<feature type="domain" description="SSD" evidence="20">
    <location>
        <begin position="354"/>
        <end position="512"/>
    </location>
</feature>
<evidence type="ECO:0000256" key="8">
    <source>
        <dbReference type="ARBA" id="ARBA00022737"/>
    </source>
</evidence>
<dbReference type="InterPro" id="IPR053958">
    <property type="entry name" value="HMGCR/SNAP/NPC1-like_SSD"/>
</dbReference>
<feature type="transmembrane region" description="Helical" evidence="19">
    <location>
        <begin position="385"/>
        <end position="411"/>
    </location>
</feature>
<evidence type="ECO:0000256" key="4">
    <source>
        <dbReference type="ARBA" id="ARBA00007410"/>
    </source>
</evidence>
<dbReference type="PANTHER" id="PTHR46378">
    <property type="entry name" value="STEROL REGULATORY ELEMENT-BINDING PROTEIN CLEAVAGE-ACTIVATING PROTEIN"/>
    <property type="match status" value="1"/>
</dbReference>
<keyword evidence="11" id="KW-0443">Lipid metabolism</keyword>
<dbReference type="InParanoid" id="A0A151GB11"/>
<proteinExistence type="inferred from homology"/>
<evidence type="ECO:0000256" key="17">
    <source>
        <dbReference type="PROSITE-ProRule" id="PRU00221"/>
    </source>
</evidence>
<keyword evidence="15" id="KW-0753">Steroid metabolism</keyword>
<evidence type="ECO:0000256" key="7">
    <source>
        <dbReference type="ARBA" id="ARBA00022574"/>
    </source>
</evidence>
<dbReference type="SUPFAM" id="SSF69322">
    <property type="entry name" value="Tricorn protease domain 2"/>
    <property type="match status" value="1"/>
</dbReference>
<dbReference type="GO" id="GO:0032934">
    <property type="term" value="F:sterol binding"/>
    <property type="evidence" value="ECO:0007669"/>
    <property type="project" value="InterPro"/>
</dbReference>
<evidence type="ECO:0000256" key="12">
    <source>
        <dbReference type="ARBA" id="ARBA00023121"/>
    </source>
</evidence>
<sequence>MPATPRSTSRAASGRTVPLRCERLARALPASECIRSGRAAVATTATPIIVLRSQPWKESEPTGRLLSLLMNRRPGGRTTDAPVLSPTHPLHDIFARYGRYAARHVVATLLVSVVVATILLYPIPFLFTNDFINGASNLPHHVWTVAQPLPHDAAGEPDVIMRSIWVHGTYMEALNKSLLSSALDLQDELLGITKNFNPASARGLARTADDSHRDLPSLSHRDAMHVANGLTNQSWFFHSPLLYWACSHERLSADDDILSTINDKKNQSTSANVTLRHSMVFSGKRFKDRRLLAADALVITLHHLRDSPVGRLWEERARELPRKAGPDWDIWPPDGRPGSSRRYEFQFRPMSIQDMASLVVAYGLTIVYFLTSVSKLMAVKSKFGLMLTIAAQIAFSTMSSFTICAVFNVNLSHIPRAAYPLVILAMSLEQIFRLINAVMLNPSEDSVSNRIGHAFGQTAHTALTSSTQNVIILAALSRAVSPGVSEFCIFVAVAIVFDFFYLSTFFLSVLSVDVRRMELGDALAKASMRHNRGKSDNRKLRWWRHQVLRGQIALSTRVAGTVVMSSFILIAQWHFFADESLFGKILRLYRGPEPNQLRAEPRSSFLQGIHQARSPTSWLRMQDHDTAREVISIIKPPTSYSYVAQVFDPIVFVRKGSDRVPHTKEPTLLPAAYDFVHHEMARLVFIIVVVVAALRLLMNFLLWEDDGSFKSESDSDDAPHLTVKSLARGHRMDITMMTSSADGLVVSASLDGIIRVWCIRGLGTSYMIANGAEAAATLYPVISMAIDGESKWLALLSRPKKATQPMVFFWDLAKKVWGPSVPAPGGHHRPIAFAFDPTASRDEPRVIAVYQDGSLADIRAGSSRESESVGVFPTYLTCARVGARKGAAAYPRAACKLPTIAASSPLTPALLASNGAPSQPLILSISKHGEVCMATRQETSWESQHVAVEGLGESSSHYIESLPMLDLFVVSGPRCVYLISAEDGSVLYALQTERMRPRPLRCAYTWQRPVQPGPVGLTSFTLGYVETDSGDCILQTFVPAEGCNAIHLHTPADEHRSDWSTWESARQTRKRVTNPGAWDMVSDGSAVGIRQKRPSSKNTQVGDLSGMRKRHSKRPAAADPFEGWEVWTASAGTRLDADESQRLIKNGEQADHLLITELGPSMRVGQNSVAFAFGDMVKLVVLGGQVRVKDAADDANGDLFINACARRRRHGSGSRRRSSAGVQDHGGR</sequence>
<name>A0A151GB11_DRECN</name>
<dbReference type="GeneID" id="63718906"/>
<evidence type="ECO:0000256" key="13">
    <source>
        <dbReference type="ARBA" id="ARBA00023136"/>
    </source>
</evidence>
<evidence type="ECO:0000256" key="10">
    <source>
        <dbReference type="ARBA" id="ARBA00023034"/>
    </source>
</evidence>
<comment type="similarity">
    <text evidence="4">Belongs to the WD repeat SCAP family.</text>
</comment>
<dbReference type="GO" id="GO:0008203">
    <property type="term" value="P:cholesterol metabolic process"/>
    <property type="evidence" value="ECO:0007669"/>
    <property type="project" value="UniProtKB-KW"/>
</dbReference>
<evidence type="ECO:0000256" key="2">
    <source>
        <dbReference type="ARBA" id="ARBA00004394"/>
    </source>
</evidence>
<evidence type="ECO:0000259" key="20">
    <source>
        <dbReference type="PROSITE" id="PS50156"/>
    </source>
</evidence>
<feature type="transmembrane region" description="Helical" evidence="19">
    <location>
        <begin position="417"/>
        <end position="435"/>
    </location>
</feature>
<keyword evidence="22" id="KW-1185">Reference proteome</keyword>
<dbReference type="EMBL" id="LAYC01000003">
    <property type="protein sequence ID" value="KYK54306.1"/>
    <property type="molecule type" value="Genomic_DNA"/>
</dbReference>
<keyword evidence="13 19" id="KW-0472">Membrane</keyword>
<dbReference type="GO" id="GO:0032933">
    <property type="term" value="P:SREBP signaling pathway"/>
    <property type="evidence" value="ECO:0007669"/>
    <property type="project" value="InterPro"/>
</dbReference>
<feature type="region of interest" description="Disordered" evidence="18">
    <location>
        <begin position="1083"/>
        <end position="1118"/>
    </location>
</feature>
<evidence type="ECO:0000256" key="16">
    <source>
        <dbReference type="ARBA" id="ARBA00045958"/>
    </source>
</evidence>
<gene>
    <name evidence="21" type="ORF">DCS_06263</name>
</gene>
<dbReference type="GO" id="GO:0005789">
    <property type="term" value="C:endoplasmic reticulum membrane"/>
    <property type="evidence" value="ECO:0007669"/>
    <property type="project" value="InterPro"/>
</dbReference>
<dbReference type="GO" id="GO:0012507">
    <property type="term" value="C:ER to Golgi transport vesicle membrane"/>
    <property type="evidence" value="ECO:0007669"/>
    <property type="project" value="UniProtKB-SubCell"/>
</dbReference>
<keyword evidence="10" id="KW-0333">Golgi apparatus</keyword>
<evidence type="ECO:0000256" key="9">
    <source>
        <dbReference type="ARBA" id="ARBA00022824"/>
    </source>
</evidence>
<feature type="transmembrane region" description="Helical" evidence="19">
    <location>
        <begin position="355"/>
        <end position="373"/>
    </location>
</feature>
<dbReference type="GO" id="GO:0000139">
    <property type="term" value="C:Golgi membrane"/>
    <property type="evidence" value="ECO:0007669"/>
    <property type="project" value="UniProtKB-SubCell"/>
</dbReference>
<evidence type="ECO:0000256" key="6">
    <source>
        <dbReference type="ARBA" id="ARBA00022548"/>
    </source>
</evidence>
<dbReference type="RefSeq" id="XP_040653658.1">
    <property type="nucleotide sequence ID" value="XM_040803554.1"/>
</dbReference>
<dbReference type="InterPro" id="IPR015943">
    <property type="entry name" value="WD40/YVTN_repeat-like_dom_sf"/>
</dbReference>
<dbReference type="SMART" id="SM00320">
    <property type="entry name" value="WD40"/>
    <property type="match status" value="1"/>
</dbReference>
<evidence type="ECO:0000256" key="5">
    <source>
        <dbReference type="ARBA" id="ARBA00019541"/>
    </source>
</evidence>
<organism evidence="21 22">
    <name type="scientific">Drechmeria coniospora</name>
    <name type="common">Nematophagous fungus</name>
    <name type="synonym">Meria coniospora</name>
    <dbReference type="NCBI Taxonomy" id="98403"/>
    <lineage>
        <taxon>Eukaryota</taxon>
        <taxon>Fungi</taxon>
        <taxon>Dikarya</taxon>
        <taxon>Ascomycota</taxon>
        <taxon>Pezizomycotina</taxon>
        <taxon>Sordariomycetes</taxon>
        <taxon>Hypocreomycetidae</taxon>
        <taxon>Hypocreales</taxon>
        <taxon>Ophiocordycipitaceae</taxon>
        <taxon>Drechmeria</taxon>
    </lineage>
</organism>
<evidence type="ECO:0000256" key="3">
    <source>
        <dbReference type="ARBA" id="ARBA00004557"/>
    </source>
</evidence>
<dbReference type="PROSITE" id="PS50156">
    <property type="entry name" value="SSD"/>
    <property type="match status" value="1"/>
</dbReference>
<keyword evidence="6" id="KW-0153">Cholesterol metabolism</keyword>
<feature type="transmembrane region" description="Helical" evidence="19">
    <location>
        <begin position="105"/>
        <end position="127"/>
    </location>
</feature>
<evidence type="ECO:0000313" key="21">
    <source>
        <dbReference type="EMBL" id="KYK54306.1"/>
    </source>
</evidence>
<feature type="transmembrane region" description="Helical" evidence="19">
    <location>
        <begin position="558"/>
        <end position="577"/>
    </location>
</feature>
<dbReference type="AlphaFoldDB" id="A0A151GB11"/>
<dbReference type="InterPro" id="IPR000731">
    <property type="entry name" value="SSD"/>
</dbReference>
<keyword evidence="8" id="KW-0677">Repeat</keyword>
<dbReference type="InterPro" id="IPR030225">
    <property type="entry name" value="SCAP"/>
</dbReference>